<dbReference type="EMBL" id="JBFOHK010000002">
    <property type="protein sequence ID" value="MEW9572246.1"/>
    <property type="molecule type" value="Genomic_DNA"/>
</dbReference>
<sequence>MSDKPVQDELDDRFELQRMLREIEAEAREKPQAPVKQSEIQDLIKNRKKRDPHG</sequence>
<proteinExistence type="predicted"/>
<feature type="region of interest" description="Disordered" evidence="1">
    <location>
        <begin position="25"/>
        <end position="54"/>
    </location>
</feature>
<evidence type="ECO:0000313" key="3">
    <source>
        <dbReference type="Proteomes" id="UP001556220"/>
    </source>
</evidence>
<comment type="caution">
    <text evidence="2">The sequence shown here is derived from an EMBL/GenBank/DDBJ whole genome shotgun (WGS) entry which is preliminary data.</text>
</comment>
<evidence type="ECO:0000313" key="2">
    <source>
        <dbReference type="EMBL" id="MEW9572246.1"/>
    </source>
</evidence>
<keyword evidence="3" id="KW-1185">Reference proteome</keyword>
<gene>
    <name evidence="2" type="ORF">ABQJ54_10815</name>
</gene>
<reference evidence="2 3" key="1">
    <citation type="submission" date="2024-06" db="EMBL/GenBank/DDBJ databases">
        <authorList>
            <person name="Woo H."/>
        </authorList>
    </citation>
    <scope>NUCLEOTIDE SEQUENCE [LARGE SCALE GENOMIC DNA]</scope>
    <source>
        <strain evidence="2 3">Si-c</strain>
    </source>
</reference>
<organism evidence="2 3">
    <name type="scientific">Rhodanobacter lycopersici</name>
    <dbReference type="NCBI Taxonomy" id="3162487"/>
    <lineage>
        <taxon>Bacteria</taxon>
        <taxon>Pseudomonadati</taxon>
        <taxon>Pseudomonadota</taxon>
        <taxon>Gammaproteobacteria</taxon>
        <taxon>Lysobacterales</taxon>
        <taxon>Rhodanobacteraceae</taxon>
        <taxon>Rhodanobacter</taxon>
    </lineage>
</organism>
<accession>A0ABV3QFI2</accession>
<evidence type="ECO:0000256" key="1">
    <source>
        <dbReference type="SAM" id="MobiDB-lite"/>
    </source>
</evidence>
<dbReference type="RefSeq" id="WP_367854296.1">
    <property type="nucleotide sequence ID" value="NZ_JBFOHK010000002.1"/>
</dbReference>
<name>A0ABV3QFI2_9GAMM</name>
<dbReference type="Proteomes" id="UP001556220">
    <property type="component" value="Unassembled WGS sequence"/>
</dbReference>
<protein>
    <submittedName>
        <fullName evidence="2">Uncharacterized protein</fullName>
    </submittedName>
</protein>